<reference evidence="1 2" key="1">
    <citation type="submission" date="2017-04" db="EMBL/GenBank/DDBJ databases">
        <authorList>
            <person name="Afonso C.L."/>
            <person name="Miller P.J."/>
            <person name="Scott M.A."/>
            <person name="Spackman E."/>
            <person name="Goraichik I."/>
            <person name="Dimitrov K.M."/>
            <person name="Suarez D.L."/>
            <person name="Swayne D.E."/>
        </authorList>
    </citation>
    <scope>NUCLEOTIDE SEQUENCE [LARGE SCALE GENOMIC DNA]</scope>
    <source>
        <strain evidence="1 2">DSM 43828</strain>
    </source>
</reference>
<dbReference type="Proteomes" id="UP000192674">
    <property type="component" value="Unassembled WGS sequence"/>
</dbReference>
<dbReference type="EMBL" id="FWXV01000001">
    <property type="protein sequence ID" value="SMC75217.1"/>
    <property type="molecule type" value="Genomic_DNA"/>
</dbReference>
<organism evidence="1 2">
    <name type="scientific">Kibdelosporangium aridum</name>
    <dbReference type="NCBI Taxonomy" id="2030"/>
    <lineage>
        <taxon>Bacteria</taxon>
        <taxon>Bacillati</taxon>
        <taxon>Actinomycetota</taxon>
        <taxon>Actinomycetes</taxon>
        <taxon>Pseudonocardiales</taxon>
        <taxon>Pseudonocardiaceae</taxon>
        <taxon>Kibdelosporangium</taxon>
    </lineage>
</organism>
<sequence length="210" mass="23040">MPLSRTAVVLFAVAGGAFVAATTLTAVVISADIPERSSDAAPPVSPLAAIATTETSRTDGLPACLIGTWRSIEEYTTYKFYTDQPPFGFTGRGRFLILRPDGTGGERREGFTQTGRYRGGEQRMVSDGTYEFRWSADAKAITYQGPVTASMTFRYYDHRGLLNTQPLQPDPNWKEVDEFTCTATRLTETSTSGTGYRSVWVRTKETGVYG</sequence>
<name>A0A1W2BQI7_KIBAR</name>
<evidence type="ECO:0000313" key="1">
    <source>
        <dbReference type="EMBL" id="SMC75217.1"/>
    </source>
</evidence>
<proteinExistence type="predicted"/>
<dbReference type="AlphaFoldDB" id="A0A1W2BQI7"/>
<gene>
    <name evidence="1" type="ORF">SAMN05661093_01904</name>
</gene>
<evidence type="ECO:0000313" key="2">
    <source>
        <dbReference type="Proteomes" id="UP000192674"/>
    </source>
</evidence>
<accession>A0A1W2BQI7</accession>
<keyword evidence="2" id="KW-1185">Reference proteome</keyword>
<protein>
    <submittedName>
        <fullName evidence="1">Uncharacterized protein</fullName>
    </submittedName>
</protein>